<evidence type="ECO:0000256" key="15">
    <source>
        <dbReference type="PIRSR" id="PIRSR001191-1"/>
    </source>
</evidence>
<dbReference type="PIRSF" id="PIRSF001191">
    <property type="entry name" value="Peptidase_M10A_matrix"/>
    <property type="match status" value="1"/>
</dbReference>
<evidence type="ECO:0000256" key="10">
    <source>
        <dbReference type="ARBA" id="ARBA00022833"/>
    </source>
</evidence>
<evidence type="ECO:0000256" key="21">
    <source>
        <dbReference type="PROSITE-ProRule" id="PRU01011"/>
    </source>
</evidence>
<dbReference type="FunFam" id="3.40.390.10:FF:000007">
    <property type="entry name" value="Collagenase 3"/>
    <property type="match status" value="1"/>
</dbReference>
<dbReference type="GO" id="GO:0008270">
    <property type="term" value="F:zinc ion binding"/>
    <property type="evidence" value="ECO:0007669"/>
    <property type="project" value="InterPro"/>
</dbReference>
<dbReference type="GO" id="GO:0031012">
    <property type="term" value="C:extracellular matrix"/>
    <property type="evidence" value="ECO:0007669"/>
    <property type="project" value="InterPro"/>
</dbReference>
<feature type="binding site" evidence="17">
    <location>
        <position position="238"/>
    </location>
    <ligand>
        <name>Ca(2+)</name>
        <dbReference type="ChEBI" id="CHEBI:29108"/>
        <label>2</label>
    </ligand>
</feature>
<feature type="repeat" description="Hemopexin" evidence="21">
    <location>
        <begin position="429"/>
        <end position="477"/>
    </location>
</feature>
<dbReference type="InterPro" id="IPR018487">
    <property type="entry name" value="Hemopexin-like_repeat"/>
</dbReference>
<dbReference type="PROSITE" id="PS51642">
    <property type="entry name" value="HEMOPEXIN_2"/>
    <property type="match status" value="2"/>
</dbReference>
<accession>A0A8C6TZU9</accession>
<dbReference type="Pfam" id="PF00045">
    <property type="entry name" value="Hemopexin"/>
    <property type="match status" value="3"/>
</dbReference>
<feature type="binding site" evidence="17">
    <location>
        <position position="343"/>
    </location>
    <ligand>
        <name>Ca(2+)</name>
        <dbReference type="ChEBI" id="CHEBI:29108"/>
        <label>4</label>
    </ligand>
</feature>
<feature type="binding site" evidence="17">
    <location>
        <position position="280"/>
    </location>
    <ligand>
        <name>Zn(2+)</name>
        <dbReference type="ChEBI" id="CHEBI:29105"/>
        <label>2</label>
        <note>catalytic</note>
    </ligand>
</feature>
<name>A0A8C6TZU9_9GOBI</name>
<dbReference type="Pfam" id="PF01471">
    <property type="entry name" value="PG_binding_1"/>
    <property type="match status" value="1"/>
</dbReference>
<dbReference type="GO" id="GO:0030198">
    <property type="term" value="P:extracellular matrix organization"/>
    <property type="evidence" value="ECO:0007669"/>
    <property type="project" value="TreeGrafter"/>
</dbReference>
<dbReference type="InterPro" id="IPR001818">
    <property type="entry name" value="Pept_M10_metallopeptidase"/>
</dbReference>
<feature type="binding site" evidence="17">
    <location>
        <position position="245"/>
    </location>
    <ligand>
        <name>Ca(2+)</name>
        <dbReference type="ChEBI" id="CHEBI:29108"/>
        <label>1</label>
    </ligand>
</feature>
<feature type="binding site" evidence="17">
    <location>
        <position position="236"/>
    </location>
    <ligand>
        <name>Ca(2+)</name>
        <dbReference type="ChEBI" id="CHEBI:29108"/>
        <label>2</label>
    </ligand>
</feature>
<keyword evidence="5" id="KW-0645">Protease</keyword>
<feature type="binding site" evidence="16">
    <location>
        <position position="272"/>
    </location>
    <ligand>
        <name>Zn(2+)</name>
        <dbReference type="ChEBI" id="CHEBI:29105"/>
        <label>2</label>
        <note>catalytic</note>
    </ligand>
</feature>
<dbReference type="CDD" id="cd00094">
    <property type="entry name" value="HX"/>
    <property type="match status" value="1"/>
</dbReference>
<dbReference type="SUPFAM" id="SSF50923">
    <property type="entry name" value="Hemopexin-like domain"/>
    <property type="match status" value="1"/>
</dbReference>
<comment type="similarity">
    <text evidence="2">Belongs to the peptidase M10A family.</text>
</comment>
<dbReference type="Ensembl" id="ENSNMLT00000030765.1">
    <property type="protein sequence ID" value="ENSNMLP00000027541.1"/>
    <property type="gene ID" value="ENSNMLG00000017553.1"/>
</dbReference>
<feature type="binding site" evidence="17">
    <location>
        <position position="242"/>
    </location>
    <ligand>
        <name>Ca(2+)</name>
        <dbReference type="ChEBI" id="CHEBI:29108"/>
        <label>3</label>
    </ligand>
</feature>
<evidence type="ECO:0000256" key="18">
    <source>
        <dbReference type="PIRSR" id="PIRSR621190-3"/>
    </source>
</evidence>
<keyword evidence="9" id="KW-0378">Hydrolase</keyword>
<evidence type="ECO:0000256" key="6">
    <source>
        <dbReference type="ARBA" id="ARBA00022723"/>
    </source>
</evidence>
<dbReference type="GO" id="GO:0004222">
    <property type="term" value="F:metalloendopeptidase activity"/>
    <property type="evidence" value="ECO:0007669"/>
    <property type="project" value="InterPro"/>
</dbReference>
<dbReference type="InterPro" id="IPR000585">
    <property type="entry name" value="Hemopexin-like_dom"/>
</dbReference>
<dbReference type="GO" id="GO:0030574">
    <property type="term" value="P:collagen catabolic process"/>
    <property type="evidence" value="ECO:0007669"/>
    <property type="project" value="TreeGrafter"/>
</dbReference>
<evidence type="ECO:0000256" key="2">
    <source>
        <dbReference type="ARBA" id="ARBA00010370"/>
    </source>
</evidence>
<keyword evidence="8" id="KW-0677">Repeat</keyword>
<evidence type="ECO:0000256" key="4">
    <source>
        <dbReference type="ARBA" id="ARBA00022530"/>
    </source>
</evidence>
<feature type="binding site" evidence="17">
    <location>
        <position position="386"/>
    </location>
    <ligand>
        <name>Ca(2+)</name>
        <dbReference type="ChEBI" id="CHEBI:29108"/>
        <label>4</label>
    </ligand>
</feature>
<feature type="binding site" evidence="17">
    <location>
        <position position="220"/>
    </location>
    <ligand>
        <name>Ca(2+)</name>
        <dbReference type="ChEBI" id="CHEBI:29108"/>
        <label>3</label>
    </ligand>
</feature>
<feature type="disulfide bond" evidence="18">
    <location>
        <begin position="336"/>
        <end position="519"/>
    </location>
</feature>
<feature type="compositionally biased region" description="Pro residues" evidence="22">
    <location>
        <begin position="316"/>
        <end position="331"/>
    </location>
</feature>
<evidence type="ECO:0000256" key="9">
    <source>
        <dbReference type="ARBA" id="ARBA00022801"/>
    </source>
</evidence>
<dbReference type="InterPro" id="IPR006026">
    <property type="entry name" value="Peptidase_Metallo"/>
</dbReference>
<dbReference type="SUPFAM" id="SSF55486">
    <property type="entry name" value="Metalloproteases ('zincins'), catalytic domain"/>
    <property type="match status" value="1"/>
</dbReference>
<feature type="binding site" evidence="17">
    <location>
        <position position="435"/>
    </location>
    <ligand>
        <name>Ca(2+)</name>
        <dbReference type="ChEBI" id="CHEBI:29108"/>
        <label>5</label>
    </ligand>
</feature>
<dbReference type="Proteomes" id="UP000694523">
    <property type="component" value="Unplaced"/>
</dbReference>
<keyword evidence="7" id="KW-0732">Signal</keyword>
<feature type="binding site" evidence="17">
    <location>
        <position position="245"/>
    </location>
    <ligand>
        <name>Ca(2+)</name>
        <dbReference type="ChEBI" id="CHEBI:29108"/>
        <label>3</label>
    </ligand>
</feature>
<feature type="active site" evidence="15">
    <location>
        <position position="263"/>
    </location>
</feature>
<evidence type="ECO:0000256" key="14">
    <source>
        <dbReference type="ARBA" id="ARBA00023157"/>
    </source>
</evidence>
<dbReference type="SUPFAM" id="SSF47090">
    <property type="entry name" value="PGBD-like"/>
    <property type="match status" value="1"/>
</dbReference>
<feature type="binding site" evidence="17">
    <location>
        <position position="219"/>
    </location>
    <ligand>
        <name>Ca(2+)</name>
        <dbReference type="ChEBI" id="CHEBI:29108"/>
        <label>3</label>
    </ligand>
</feature>
<evidence type="ECO:0000256" key="3">
    <source>
        <dbReference type="ARBA" id="ARBA00022525"/>
    </source>
</evidence>
<evidence type="ECO:0000256" key="11">
    <source>
        <dbReference type="ARBA" id="ARBA00022837"/>
    </source>
</evidence>
<feature type="binding site" evidence="17">
    <location>
        <position position="202"/>
    </location>
    <ligand>
        <name>Ca(2+)</name>
        <dbReference type="ChEBI" id="CHEBI:29108"/>
        <label>2</label>
    </ligand>
</feature>
<feature type="short sequence motif" description="Cysteine switch" evidence="20">
    <location>
        <begin position="134"/>
        <end position="141"/>
    </location>
</feature>
<evidence type="ECO:0000256" key="7">
    <source>
        <dbReference type="ARBA" id="ARBA00022729"/>
    </source>
</evidence>
<feature type="binding site" evidence="17">
    <location>
        <position position="212"/>
    </location>
    <ligand>
        <name>Zn(2+)</name>
        <dbReference type="ChEBI" id="CHEBI:29105"/>
        <label>1</label>
    </ligand>
</feature>
<feature type="binding site" evidence="16">
    <location>
        <position position="262"/>
    </location>
    <ligand>
        <name>Zn(2+)</name>
        <dbReference type="ChEBI" id="CHEBI:29105"/>
        <label>2</label>
        <note>catalytic</note>
    </ligand>
</feature>
<proteinExistence type="inferred from homology"/>
<evidence type="ECO:0000256" key="8">
    <source>
        <dbReference type="ARBA" id="ARBA00022737"/>
    </source>
</evidence>
<dbReference type="Gene3D" id="3.40.390.10">
    <property type="entry name" value="Collagenase (Catalytic Domain)"/>
    <property type="match status" value="1"/>
</dbReference>
<evidence type="ECO:0000256" key="19">
    <source>
        <dbReference type="PIRSR" id="PIRSR621190-4"/>
    </source>
</evidence>
<dbReference type="AlphaFoldDB" id="A0A8C6TZU9"/>
<dbReference type="SMART" id="SM00120">
    <property type="entry name" value="HX"/>
    <property type="match status" value="4"/>
</dbReference>
<organism evidence="24 25">
    <name type="scientific">Neogobius melanostomus</name>
    <name type="common">round goby</name>
    <dbReference type="NCBI Taxonomy" id="47308"/>
    <lineage>
        <taxon>Eukaryota</taxon>
        <taxon>Metazoa</taxon>
        <taxon>Chordata</taxon>
        <taxon>Craniata</taxon>
        <taxon>Vertebrata</taxon>
        <taxon>Euteleostomi</taxon>
        <taxon>Actinopterygii</taxon>
        <taxon>Neopterygii</taxon>
        <taxon>Teleostei</taxon>
        <taxon>Neoteleostei</taxon>
        <taxon>Acanthomorphata</taxon>
        <taxon>Gobiaria</taxon>
        <taxon>Gobiiformes</taxon>
        <taxon>Gobioidei</taxon>
        <taxon>Gobiidae</taxon>
        <taxon>Benthophilinae</taxon>
        <taxon>Neogobiini</taxon>
        <taxon>Neogobius</taxon>
    </lineage>
</organism>
<evidence type="ECO:0000256" key="20">
    <source>
        <dbReference type="PIRSR" id="PIRSR621190-5"/>
    </source>
</evidence>
<dbReference type="Gene3D" id="2.110.10.10">
    <property type="entry name" value="Hemopexin-like domain"/>
    <property type="match status" value="1"/>
</dbReference>
<dbReference type="PRINTS" id="PR00138">
    <property type="entry name" value="MATRIXIN"/>
</dbReference>
<feature type="binding site" evidence="17">
    <location>
        <position position="240"/>
    </location>
    <ligand>
        <name>Zn(2+)</name>
        <dbReference type="ChEBI" id="CHEBI:29105"/>
        <label>1</label>
    </ligand>
</feature>
<keyword evidence="6 16" id="KW-0479">Metal-binding</keyword>
<evidence type="ECO:0000313" key="25">
    <source>
        <dbReference type="Proteomes" id="UP000694523"/>
    </source>
</evidence>
<dbReference type="Pfam" id="PF00413">
    <property type="entry name" value="Peptidase_M10"/>
    <property type="match status" value="1"/>
</dbReference>
<keyword evidence="11 17" id="KW-0106">Calcium</keyword>
<keyword evidence="4" id="KW-0272">Extracellular matrix</keyword>
<dbReference type="InterPro" id="IPR036375">
    <property type="entry name" value="Hemopexin-like_dom_sf"/>
</dbReference>
<dbReference type="InterPro" id="IPR002477">
    <property type="entry name" value="Peptidoglycan-bd-like"/>
</dbReference>
<evidence type="ECO:0000313" key="24">
    <source>
        <dbReference type="Ensembl" id="ENSNMLP00000027541.1"/>
    </source>
</evidence>
<dbReference type="InterPro" id="IPR021190">
    <property type="entry name" value="Pept_M10A"/>
</dbReference>
<keyword evidence="14 18" id="KW-1015">Disulfide bond</keyword>
<evidence type="ECO:0000259" key="23">
    <source>
        <dbReference type="SMART" id="SM00235"/>
    </source>
</evidence>
<evidence type="ECO:0000256" key="1">
    <source>
        <dbReference type="ARBA" id="ARBA00004498"/>
    </source>
</evidence>
<dbReference type="PANTHER" id="PTHR10201">
    <property type="entry name" value="MATRIX METALLOPROTEINASE"/>
    <property type="match status" value="1"/>
</dbReference>
<reference evidence="24" key="1">
    <citation type="submission" date="2025-08" db="UniProtKB">
        <authorList>
            <consortium name="Ensembl"/>
        </authorList>
    </citation>
    <scope>IDENTIFICATION</scope>
</reference>
<evidence type="ECO:0000256" key="5">
    <source>
        <dbReference type="ARBA" id="ARBA00022670"/>
    </source>
</evidence>
<dbReference type="CDD" id="cd04278">
    <property type="entry name" value="ZnMc_MMP"/>
    <property type="match status" value="1"/>
</dbReference>
<feature type="region of interest" description="Disordered" evidence="22">
    <location>
        <begin position="306"/>
        <end position="336"/>
    </location>
</feature>
<evidence type="ECO:0000256" key="12">
    <source>
        <dbReference type="ARBA" id="ARBA00023049"/>
    </source>
</evidence>
<evidence type="ECO:0000256" key="13">
    <source>
        <dbReference type="ARBA" id="ARBA00023145"/>
    </source>
</evidence>
<evidence type="ECO:0000256" key="17">
    <source>
        <dbReference type="PIRSR" id="PIRSR621190-2"/>
    </source>
</evidence>
<sequence>MFCYTITSSFFCLHWIFRLEKNRAPLLQRAEKVSPSEEEKGAMAVASLNVMLLLVLMGGFCRAVTTEPPTEEDIAKAQDYLSLFYSDVGVSAPGSVSRSSLDSFEDSLRKMQEFFGIEVTGQLDSTTLDVMSRPRCGVTDVARYGHFDSQPKWDKNEITYRVTDYTPDMSQSEVDSALAKALRLYSDVTPLQFRQIHSGTADIMVMFKAKSHGDFFPFDGQNGTLAHAFSPGEGHGGDTHFDEDESWTLTSTGTNLFLVAAHEFGHALGLAHSQLESALMFPTYQYVSNEGYSLPEDDRQGIQALYGARGTSPNPTVNPAPRPQPGPTPEPVPDRCSPNLVFDAATPIHYTLYFFKDNYYWRRRSFWDGMRTRKIQTLWPGINQVDAVYELRHNTVIVIEGNRYWKIRRHTIQPGYPKPLRNLGLPSYVSRVDAAVHLTYSSKTLFFVNNFYWSYNELRDRMDHGYPKYIYRDFPVARVNAAFQYRGYLYLTSGSTQTEYDTKRGRAIRTFLNNEWMNCK</sequence>
<feature type="domain" description="Peptidase metallopeptidase" evidence="23">
    <location>
        <begin position="149"/>
        <end position="308"/>
    </location>
</feature>
<comment type="cofactor">
    <cofactor evidence="17">
        <name>Zn(2+)</name>
        <dbReference type="ChEBI" id="CHEBI:29105"/>
    </cofactor>
    <text evidence="17">Binds 2 Zn(2+) ions per subunit.</text>
</comment>
<dbReference type="FunFam" id="2.110.10.10:FF:000002">
    <property type="entry name" value="Matrix metallopeptidase 3"/>
    <property type="match status" value="1"/>
</dbReference>
<dbReference type="InterPro" id="IPR033739">
    <property type="entry name" value="M10A_MMP"/>
</dbReference>
<dbReference type="GO" id="GO:0006508">
    <property type="term" value="P:proteolysis"/>
    <property type="evidence" value="ECO:0007669"/>
    <property type="project" value="UniProtKB-KW"/>
</dbReference>
<keyword evidence="3" id="KW-0964">Secreted</keyword>
<keyword evidence="13" id="KW-0865">Zymogen</keyword>
<feature type="binding site" evidence="16">
    <location>
        <position position="266"/>
    </location>
    <ligand>
        <name>Zn(2+)</name>
        <dbReference type="ChEBI" id="CHEBI:29105"/>
        <label>2</label>
        <note>catalytic</note>
    </ligand>
</feature>
<feature type="binding site" evidence="17">
    <location>
        <position position="214"/>
    </location>
    <ligand>
        <name>Zn(2+)</name>
        <dbReference type="ChEBI" id="CHEBI:29105"/>
        <label>1</label>
    </ligand>
</feature>
<comment type="cofactor">
    <cofactor evidence="17">
        <name>Ca(2+)</name>
        <dbReference type="ChEBI" id="CHEBI:29108"/>
    </cofactor>
    <text evidence="17">Can bind about 5 Ca(2+) ions per subunit.</text>
</comment>
<feature type="modified residue" description="Phosphotyrosine; by PKDCC" evidence="19">
    <location>
        <position position="416"/>
    </location>
</feature>
<dbReference type="PANTHER" id="PTHR10201:SF316">
    <property type="entry name" value="STROMELYSIN-2 PRECURSOR"/>
    <property type="match status" value="1"/>
</dbReference>
<feature type="binding site" evidence="17">
    <location>
        <position position="227"/>
    </location>
    <ligand>
        <name>Zn(2+)</name>
        <dbReference type="ChEBI" id="CHEBI:29105"/>
        <label>1</label>
    </ligand>
</feature>
<evidence type="ECO:0000256" key="16">
    <source>
        <dbReference type="PIRSR" id="PIRSR001191-2"/>
    </source>
</evidence>
<keyword evidence="12" id="KW-0482">Metalloprotease</keyword>
<comment type="subcellular location">
    <subcellularLocation>
        <location evidence="1">Secreted</location>
        <location evidence="1">Extracellular space</location>
        <location evidence="1">Extracellular matrix</location>
    </subcellularLocation>
</comment>
<feature type="repeat" description="Hemopexin" evidence="21">
    <location>
        <begin position="333"/>
        <end position="382"/>
    </location>
</feature>
<evidence type="ECO:0000256" key="22">
    <source>
        <dbReference type="SAM" id="MobiDB-lite"/>
    </source>
</evidence>
<feature type="binding site" evidence="17">
    <location>
        <position position="168"/>
    </location>
    <ligand>
        <name>Ca(2+)</name>
        <dbReference type="ChEBI" id="CHEBI:29108"/>
        <label>1</label>
    </ligand>
</feature>
<reference evidence="24" key="2">
    <citation type="submission" date="2025-09" db="UniProtKB">
        <authorList>
            <consortium name="Ensembl"/>
        </authorList>
    </citation>
    <scope>IDENTIFICATION</scope>
</reference>
<protein>
    <submittedName>
        <fullName evidence="24">Matrix metallopeptidase 30</fullName>
    </submittedName>
</protein>
<dbReference type="InterPro" id="IPR036365">
    <property type="entry name" value="PGBD-like_sf"/>
</dbReference>
<feature type="binding site" description="in inhibited form" evidence="17">
    <location>
        <position position="136"/>
    </location>
    <ligand>
        <name>Zn(2+)</name>
        <dbReference type="ChEBI" id="CHEBI:29105"/>
        <label>2</label>
        <note>catalytic</note>
    </ligand>
</feature>
<keyword evidence="25" id="KW-1185">Reference proteome</keyword>
<dbReference type="InterPro" id="IPR024079">
    <property type="entry name" value="MetalloPept_cat_dom_sf"/>
</dbReference>
<keyword evidence="10 16" id="KW-0862">Zinc</keyword>
<dbReference type="SMART" id="SM00235">
    <property type="entry name" value="ZnMc"/>
    <property type="match status" value="1"/>
</dbReference>